<evidence type="ECO:0000256" key="4">
    <source>
        <dbReference type="ARBA" id="ARBA00022679"/>
    </source>
</evidence>
<dbReference type="RefSeq" id="WP_380970308.1">
    <property type="nucleotide sequence ID" value="NZ_JBHTCO010000045.1"/>
</dbReference>
<evidence type="ECO:0000313" key="8">
    <source>
        <dbReference type="Proteomes" id="UP001596505"/>
    </source>
</evidence>
<evidence type="ECO:0000256" key="2">
    <source>
        <dbReference type="ARBA" id="ARBA00022553"/>
    </source>
</evidence>
<sequence>MELAEQNIFFDISARSKKSALKQIAELAEQINVVTDRKAFYKGLMNREKEVTTGFGNGVAIPHCKIDEVIKPSVLVFKFADAIDWQSLDDQPVKLAISLAVPSADAGTEHLKMLSTISRQLIHEDFRNGLLNSTTKEEIIALFKNV</sequence>
<organism evidence="7 8">
    <name type="scientific">Scopulibacillus cellulosilyticus</name>
    <dbReference type="NCBI Taxonomy" id="2665665"/>
    <lineage>
        <taxon>Bacteria</taxon>
        <taxon>Bacillati</taxon>
        <taxon>Bacillota</taxon>
        <taxon>Bacilli</taxon>
        <taxon>Bacillales</taxon>
        <taxon>Sporolactobacillaceae</taxon>
        <taxon>Scopulibacillus</taxon>
    </lineage>
</organism>
<dbReference type="Proteomes" id="UP001596505">
    <property type="component" value="Unassembled WGS sequence"/>
</dbReference>
<gene>
    <name evidence="7" type="ORF">ACFQRG_21755</name>
</gene>
<proteinExistence type="predicted"/>
<reference evidence="8" key="1">
    <citation type="journal article" date="2019" name="Int. J. Syst. Evol. Microbiol.">
        <title>The Global Catalogue of Microorganisms (GCM) 10K type strain sequencing project: providing services to taxonomists for standard genome sequencing and annotation.</title>
        <authorList>
            <consortium name="The Broad Institute Genomics Platform"/>
            <consortium name="The Broad Institute Genome Sequencing Center for Infectious Disease"/>
            <person name="Wu L."/>
            <person name="Ma J."/>
        </authorList>
    </citation>
    <scope>NUCLEOTIDE SEQUENCE [LARGE SCALE GENOMIC DNA]</scope>
    <source>
        <strain evidence="8">CGMCC 1.16305</strain>
    </source>
</reference>
<evidence type="ECO:0000259" key="6">
    <source>
        <dbReference type="PROSITE" id="PS51094"/>
    </source>
</evidence>
<dbReference type="InterPro" id="IPR016152">
    <property type="entry name" value="PTrfase/Anion_transptr"/>
</dbReference>
<evidence type="ECO:0000256" key="5">
    <source>
        <dbReference type="ARBA" id="ARBA00022683"/>
    </source>
</evidence>
<evidence type="ECO:0000256" key="1">
    <source>
        <dbReference type="ARBA" id="ARBA00022448"/>
    </source>
</evidence>
<dbReference type="PROSITE" id="PS51094">
    <property type="entry name" value="PTS_EIIA_TYPE_2"/>
    <property type="match status" value="1"/>
</dbReference>
<dbReference type="InterPro" id="IPR002178">
    <property type="entry name" value="PTS_EIIA_type-2_dom"/>
</dbReference>
<dbReference type="PANTHER" id="PTHR47738">
    <property type="entry name" value="PTS SYSTEM FRUCTOSE-LIKE EIIA COMPONENT-RELATED"/>
    <property type="match status" value="1"/>
</dbReference>
<dbReference type="CDD" id="cd00211">
    <property type="entry name" value="PTS_IIA_fru"/>
    <property type="match status" value="1"/>
</dbReference>
<dbReference type="SUPFAM" id="SSF55804">
    <property type="entry name" value="Phoshotransferase/anion transport protein"/>
    <property type="match status" value="1"/>
</dbReference>
<evidence type="ECO:0000256" key="3">
    <source>
        <dbReference type="ARBA" id="ARBA00022597"/>
    </source>
</evidence>
<dbReference type="Gene3D" id="3.40.930.10">
    <property type="entry name" value="Mannitol-specific EII, Chain A"/>
    <property type="match status" value="1"/>
</dbReference>
<dbReference type="NCBIfam" id="TIGR00848">
    <property type="entry name" value="fruA"/>
    <property type="match status" value="1"/>
</dbReference>
<keyword evidence="4" id="KW-0808">Transferase</keyword>
<keyword evidence="3 7" id="KW-0762">Sugar transport</keyword>
<comment type="caution">
    <text evidence="7">The sequence shown here is derived from an EMBL/GenBank/DDBJ whole genome shotgun (WGS) entry which is preliminary data.</text>
</comment>
<feature type="domain" description="PTS EIIA type-2" evidence="6">
    <location>
        <begin position="1"/>
        <end position="146"/>
    </location>
</feature>
<keyword evidence="5" id="KW-0598">Phosphotransferase system</keyword>
<dbReference type="InterPro" id="IPR004715">
    <property type="entry name" value="PTS_IIA_fruc"/>
</dbReference>
<dbReference type="Pfam" id="PF00359">
    <property type="entry name" value="PTS_EIIA_2"/>
    <property type="match status" value="1"/>
</dbReference>
<dbReference type="EMBL" id="JBHTCO010000045">
    <property type="protein sequence ID" value="MFC7395538.1"/>
    <property type="molecule type" value="Genomic_DNA"/>
</dbReference>
<keyword evidence="1" id="KW-0813">Transport</keyword>
<name>A0ABW2Q1K3_9BACL</name>
<dbReference type="InterPro" id="IPR051541">
    <property type="entry name" value="PTS_SugarTrans_NitroReg"/>
</dbReference>
<protein>
    <submittedName>
        <fullName evidence="7">PTS sugar transporter subunit IIA</fullName>
    </submittedName>
</protein>
<keyword evidence="2" id="KW-0597">Phosphoprotein</keyword>
<evidence type="ECO:0000313" key="7">
    <source>
        <dbReference type="EMBL" id="MFC7395538.1"/>
    </source>
</evidence>
<accession>A0ABW2Q1K3</accession>
<keyword evidence="8" id="KW-1185">Reference proteome</keyword>